<dbReference type="OrthoDB" id="3936150at2759"/>
<evidence type="ECO:0000256" key="1">
    <source>
        <dbReference type="ARBA" id="ARBA00004141"/>
    </source>
</evidence>
<comment type="caution">
    <text evidence="8">The sequence shown here is derived from an EMBL/GenBank/DDBJ whole genome shotgun (WGS) entry which is preliminary data.</text>
</comment>
<dbReference type="OMA" id="ARCKNIF"/>
<feature type="transmembrane region" description="Helical" evidence="6">
    <location>
        <begin position="106"/>
        <end position="123"/>
    </location>
</feature>
<dbReference type="SUPFAM" id="SSF103473">
    <property type="entry name" value="MFS general substrate transporter"/>
    <property type="match status" value="1"/>
</dbReference>
<feature type="transmembrane region" description="Helical" evidence="6">
    <location>
        <begin position="265"/>
        <end position="283"/>
    </location>
</feature>
<evidence type="ECO:0000256" key="5">
    <source>
        <dbReference type="SAM" id="MobiDB-lite"/>
    </source>
</evidence>
<comment type="subcellular location">
    <subcellularLocation>
        <location evidence="1">Membrane</location>
        <topology evidence="1">Multi-pass membrane protein</topology>
    </subcellularLocation>
</comment>
<proteinExistence type="predicted"/>
<dbReference type="VEuPathDB" id="FungiDB:SAPIO_CDS1459"/>
<protein>
    <submittedName>
        <fullName evidence="8">MFS transporter, DHA1 family, multidrug resistance protein</fullName>
    </submittedName>
</protein>
<keyword evidence="4 6" id="KW-0472">Membrane</keyword>
<dbReference type="Gene3D" id="1.20.1720.10">
    <property type="entry name" value="Multidrug resistance protein D"/>
    <property type="match status" value="1"/>
</dbReference>
<dbReference type="GeneID" id="27720531"/>
<feature type="transmembrane region" description="Helical" evidence="6">
    <location>
        <begin position="234"/>
        <end position="253"/>
    </location>
</feature>
<accession>A0A084GEC6</accession>
<evidence type="ECO:0000256" key="4">
    <source>
        <dbReference type="ARBA" id="ARBA00023136"/>
    </source>
</evidence>
<name>A0A084GEC6_PSEDA</name>
<dbReference type="InterPro" id="IPR036259">
    <property type="entry name" value="MFS_trans_sf"/>
</dbReference>
<evidence type="ECO:0000313" key="9">
    <source>
        <dbReference type="Proteomes" id="UP000028545"/>
    </source>
</evidence>
<dbReference type="KEGG" id="sapo:SAPIO_CDS1459"/>
<dbReference type="InterPro" id="IPR020846">
    <property type="entry name" value="MFS_dom"/>
</dbReference>
<evidence type="ECO:0000256" key="2">
    <source>
        <dbReference type="ARBA" id="ARBA00022692"/>
    </source>
</evidence>
<evidence type="ECO:0000256" key="3">
    <source>
        <dbReference type="ARBA" id="ARBA00022989"/>
    </source>
</evidence>
<feature type="region of interest" description="Disordered" evidence="5">
    <location>
        <begin position="22"/>
        <end position="80"/>
    </location>
</feature>
<evidence type="ECO:0000259" key="7">
    <source>
        <dbReference type="PROSITE" id="PS50850"/>
    </source>
</evidence>
<keyword evidence="2 6" id="KW-0812">Transmembrane</keyword>
<feature type="transmembrane region" description="Helical" evidence="6">
    <location>
        <begin position="337"/>
        <end position="355"/>
    </location>
</feature>
<feature type="domain" description="Major facilitator superfamily (MFS) profile" evidence="7">
    <location>
        <begin position="106"/>
        <end position="397"/>
    </location>
</feature>
<dbReference type="Pfam" id="PF07690">
    <property type="entry name" value="MFS_1"/>
    <property type="match status" value="1"/>
</dbReference>
<dbReference type="HOGENOM" id="CLU_008455_11_1_1"/>
<feature type="compositionally biased region" description="Basic and acidic residues" evidence="5">
    <location>
        <begin position="56"/>
        <end position="80"/>
    </location>
</feature>
<dbReference type="AlphaFoldDB" id="A0A084GEC6"/>
<dbReference type="PANTHER" id="PTHR23502">
    <property type="entry name" value="MAJOR FACILITATOR SUPERFAMILY"/>
    <property type="match status" value="1"/>
</dbReference>
<feature type="compositionally biased region" description="Polar residues" evidence="5">
    <location>
        <begin position="42"/>
        <end position="54"/>
    </location>
</feature>
<evidence type="ECO:0000313" key="8">
    <source>
        <dbReference type="EMBL" id="KEZ45688.1"/>
    </source>
</evidence>
<organism evidence="8 9">
    <name type="scientific">Pseudallescheria apiosperma</name>
    <name type="common">Scedosporium apiospermum</name>
    <dbReference type="NCBI Taxonomy" id="563466"/>
    <lineage>
        <taxon>Eukaryota</taxon>
        <taxon>Fungi</taxon>
        <taxon>Dikarya</taxon>
        <taxon>Ascomycota</taxon>
        <taxon>Pezizomycotina</taxon>
        <taxon>Sordariomycetes</taxon>
        <taxon>Hypocreomycetidae</taxon>
        <taxon>Microascales</taxon>
        <taxon>Microascaceae</taxon>
        <taxon>Scedosporium</taxon>
    </lineage>
</organism>
<dbReference type="RefSeq" id="XP_016645487.1">
    <property type="nucleotide sequence ID" value="XM_016784730.1"/>
</dbReference>
<keyword evidence="9" id="KW-1185">Reference proteome</keyword>
<feature type="transmembrane region" description="Helical" evidence="6">
    <location>
        <begin position="173"/>
        <end position="193"/>
    </location>
</feature>
<dbReference type="GO" id="GO:0022857">
    <property type="term" value="F:transmembrane transporter activity"/>
    <property type="evidence" value="ECO:0007669"/>
    <property type="project" value="InterPro"/>
</dbReference>
<dbReference type="GO" id="GO:0005886">
    <property type="term" value="C:plasma membrane"/>
    <property type="evidence" value="ECO:0007669"/>
    <property type="project" value="TreeGrafter"/>
</dbReference>
<dbReference type="EMBL" id="JOWA01000066">
    <property type="protein sequence ID" value="KEZ45688.1"/>
    <property type="molecule type" value="Genomic_DNA"/>
</dbReference>
<reference evidence="8 9" key="1">
    <citation type="journal article" date="2014" name="Genome Announc.">
        <title>Draft genome sequence of the pathogenic fungus Scedosporium apiospermum.</title>
        <authorList>
            <person name="Vandeputte P."/>
            <person name="Ghamrawi S."/>
            <person name="Rechenmann M."/>
            <person name="Iltis A."/>
            <person name="Giraud S."/>
            <person name="Fleury M."/>
            <person name="Thornton C."/>
            <person name="Delhaes L."/>
            <person name="Meyer W."/>
            <person name="Papon N."/>
            <person name="Bouchara J.P."/>
        </authorList>
    </citation>
    <scope>NUCLEOTIDE SEQUENCE [LARGE SCALE GENOMIC DNA]</scope>
    <source>
        <strain evidence="8 9">IHEM 14462</strain>
    </source>
</reference>
<keyword evidence="3 6" id="KW-1133">Transmembrane helix</keyword>
<dbReference type="InterPro" id="IPR011701">
    <property type="entry name" value="MFS"/>
</dbReference>
<dbReference type="PROSITE" id="PS50850">
    <property type="entry name" value="MFS"/>
    <property type="match status" value="1"/>
</dbReference>
<sequence length="397" mass="43959">MWSYVQRRHIRRIVRDELLQRTEASEKPGRTTLPLRAPDRNAPSSPKNTISAPPSTHDRSPTDLERQRETNAPPDEKESDVIIVRASGREDPLDPRNWSLVARCKNIFILSLLIFVQGWAGAADSMANAQASREFGVSQVAENLSTAMYLLGVGSGAVFAGPFSETFGRNPTYLGSTFCYLGFVLGSALTPTFGGQLACRYFVGLFASATLSINGASVRDQFYPVKRAWVFPKIAWANVASPVLAPVAGGWIVSNPRLGWRWTEWITLIISSFAFIIALLFLPETYLPLLLDWKAKELRHATGDTRYTSEHAKSKGYFKTLKRNLPLTLVFARTEPAIIVLGSYLVLLYILLFTFQSGFDYIFRETYQLSTGLTGSCFAAVAADPGSNPSIDYGRPP</sequence>
<evidence type="ECO:0000256" key="6">
    <source>
        <dbReference type="SAM" id="Phobius"/>
    </source>
</evidence>
<gene>
    <name evidence="8" type="ORF">SAPIO_CDS1459</name>
</gene>
<dbReference type="PANTHER" id="PTHR23502:SF188">
    <property type="entry name" value="MAJOR FACILITATOR SUPERFAMILY (MFS) PROFILE DOMAIN-CONTAINING PROTEIN"/>
    <property type="match status" value="1"/>
</dbReference>
<dbReference type="Proteomes" id="UP000028545">
    <property type="component" value="Unassembled WGS sequence"/>
</dbReference>